<name>A0A8J4WZ48_CLAMG</name>
<dbReference type="EMBL" id="QNUK01000232">
    <property type="protein sequence ID" value="KAF5897512.1"/>
    <property type="molecule type" value="Genomic_DNA"/>
</dbReference>
<organism evidence="1 2">
    <name type="scientific">Clarias magur</name>
    <name type="common">Asian catfish</name>
    <name type="synonym">Macropteronotus magur</name>
    <dbReference type="NCBI Taxonomy" id="1594786"/>
    <lineage>
        <taxon>Eukaryota</taxon>
        <taxon>Metazoa</taxon>
        <taxon>Chordata</taxon>
        <taxon>Craniata</taxon>
        <taxon>Vertebrata</taxon>
        <taxon>Euteleostomi</taxon>
        <taxon>Actinopterygii</taxon>
        <taxon>Neopterygii</taxon>
        <taxon>Teleostei</taxon>
        <taxon>Ostariophysi</taxon>
        <taxon>Siluriformes</taxon>
        <taxon>Clariidae</taxon>
        <taxon>Clarias</taxon>
    </lineage>
</organism>
<sequence>MPNRVPCHLWMTEQRRRSQPSAQLISGTSHLKGSCVDRQRGRDERRTDELACNSVMVASVGSEYSHLLSVPQLIQSCHALSCHFNSSHNKT</sequence>
<comment type="caution">
    <text evidence="1">The sequence shown here is derived from an EMBL/GenBank/DDBJ whole genome shotgun (WGS) entry which is preliminary data.</text>
</comment>
<gene>
    <name evidence="1" type="ORF">DAT39_012777</name>
</gene>
<accession>A0A8J4WZ48</accession>
<proteinExistence type="predicted"/>
<dbReference type="AlphaFoldDB" id="A0A8J4WZ48"/>
<reference evidence="1" key="1">
    <citation type="submission" date="2020-07" db="EMBL/GenBank/DDBJ databases">
        <title>Clarias magur genome sequencing, assembly and annotation.</title>
        <authorList>
            <person name="Kushwaha B."/>
            <person name="Kumar R."/>
            <person name="Das P."/>
            <person name="Joshi C.G."/>
            <person name="Kumar D."/>
            <person name="Nagpure N.S."/>
            <person name="Pandey M."/>
            <person name="Agarwal S."/>
            <person name="Srivastava S."/>
            <person name="Singh M."/>
            <person name="Sahoo L."/>
            <person name="Jayasankar P."/>
            <person name="Meher P.K."/>
            <person name="Koringa P.G."/>
            <person name="Iquebal M.A."/>
            <person name="Das S.P."/>
            <person name="Bit A."/>
            <person name="Patnaik S."/>
            <person name="Patel N."/>
            <person name="Shah T.M."/>
            <person name="Hinsu A."/>
            <person name="Jena J.K."/>
        </authorList>
    </citation>
    <scope>NUCLEOTIDE SEQUENCE</scope>
    <source>
        <strain evidence="1">CIFAMagur01</strain>
        <tissue evidence="1">Testis</tissue>
    </source>
</reference>
<evidence type="ECO:0000313" key="1">
    <source>
        <dbReference type="EMBL" id="KAF5897512.1"/>
    </source>
</evidence>
<keyword evidence="2" id="KW-1185">Reference proteome</keyword>
<dbReference type="Proteomes" id="UP000727407">
    <property type="component" value="Unassembled WGS sequence"/>
</dbReference>
<protein>
    <submittedName>
        <fullName evidence="1">Uncharacterized protein</fullName>
    </submittedName>
</protein>
<evidence type="ECO:0000313" key="2">
    <source>
        <dbReference type="Proteomes" id="UP000727407"/>
    </source>
</evidence>